<dbReference type="AlphaFoldDB" id="A0A165TT57"/>
<reference evidence="2 3" key="1">
    <citation type="journal article" date="2016" name="Mol. Biol. Evol.">
        <title>Comparative Genomics of Early-Diverging Mushroom-Forming Fungi Provides Insights into the Origins of Lignocellulose Decay Capabilities.</title>
        <authorList>
            <person name="Nagy L.G."/>
            <person name="Riley R."/>
            <person name="Tritt A."/>
            <person name="Adam C."/>
            <person name="Daum C."/>
            <person name="Floudas D."/>
            <person name="Sun H."/>
            <person name="Yadav J.S."/>
            <person name="Pangilinan J."/>
            <person name="Larsson K.H."/>
            <person name="Matsuura K."/>
            <person name="Barry K."/>
            <person name="Labutti K."/>
            <person name="Kuo R."/>
            <person name="Ohm R.A."/>
            <person name="Bhattacharya S.S."/>
            <person name="Shirouzu T."/>
            <person name="Yoshinaga Y."/>
            <person name="Martin F.M."/>
            <person name="Grigoriev I.V."/>
            <person name="Hibbett D.S."/>
        </authorList>
    </citation>
    <scope>NUCLEOTIDE SEQUENCE [LARGE SCALE GENOMIC DNA]</scope>
    <source>
        <strain evidence="2 3">HHB14362 ss-1</strain>
    </source>
</reference>
<accession>A0A165TT57</accession>
<dbReference type="OrthoDB" id="3211402at2759"/>
<feature type="region of interest" description="Disordered" evidence="1">
    <location>
        <begin position="228"/>
        <end position="258"/>
    </location>
</feature>
<feature type="compositionally biased region" description="Polar residues" evidence="1">
    <location>
        <begin position="237"/>
        <end position="250"/>
    </location>
</feature>
<name>A0A165TT57_9AGAM</name>
<evidence type="ECO:0000256" key="1">
    <source>
        <dbReference type="SAM" id="MobiDB-lite"/>
    </source>
</evidence>
<proteinExistence type="predicted"/>
<dbReference type="EMBL" id="KV425563">
    <property type="protein sequence ID" value="KZT27137.1"/>
    <property type="molecule type" value="Genomic_DNA"/>
</dbReference>
<dbReference type="Proteomes" id="UP000076761">
    <property type="component" value="Unassembled WGS sequence"/>
</dbReference>
<evidence type="ECO:0000313" key="2">
    <source>
        <dbReference type="EMBL" id="KZT27137.1"/>
    </source>
</evidence>
<sequence length="374" mass="42237">MATSKKDKLPEVPWTADNCRLTWDLLGQLELELNYKVLFGKKNPGESTSGISKTAVYKRIAQAVIPGYYEKDPKIAWERVKSTTERMIRIYKSHAAKLRQPCGGLRDAEAEDSTQEYLNLYIPADGPSDTTEEKEKNLWYAIVAEWPFFPRFHKILAGCPNVTPIASCTGPNGAKTLHVQSPSSRPDSLRSDIETQRELRTLLRELGKSPQDVCGISLEDVLDLTERQQPADVIRAPSSTPGGKKNTQPEQPVGQPRLPKVSKMAAAVLNNDMETPGATKKASYKRTIEETVLDINHQIMIERNRRARALLNLENRKLLLEELKVGVWSVQEYREKVECLEKDSDSAVTENMLPPREHSLPWDESCFDDHVPFD</sequence>
<evidence type="ECO:0000313" key="3">
    <source>
        <dbReference type="Proteomes" id="UP000076761"/>
    </source>
</evidence>
<dbReference type="InParanoid" id="A0A165TT57"/>
<protein>
    <submittedName>
        <fullName evidence="2">Uncharacterized protein</fullName>
    </submittedName>
</protein>
<keyword evidence="3" id="KW-1185">Reference proteome</keyword>
<gene>
    <name evidence="2" type="ORF">NEOLEDRAFT_1176927</name>
</gene>
<organism evidence="2 3">
    <name type="scientific">Neolentinus lepideus HHB14362 ss-1</name>
    <dbReference type="NCBI Taxonomy" id="1314782"/>
    <lineage>
        <taxon>Eukaryota</taxon>
        <taxon>Fungi</taxon>
        <taxon>Dikarya</taxon>
        <taxon>Basidiomycota</taxon>
        <taxon>Agaricomycotina</taxon>
        <taxon>Agaricomycetes</taxon>
        <taxon>Gloeophyllales</taxon>
        <taxon>Gloeophyllaceae</taxon>
        <taxon>Neolentinus</taxon>
    </lineage>
</organism>